<evidence type="ECO:0000256" key="1">
    <source>
        <dbReference type="SAM" id="MobiDB-lite"/>
    </source>
</evidence>
<feature type="region of interest" description="Disordered" evidence="1">
    <location>
        <begin position="277"/>
        <end position="310"/>
    </location>
</feature>
<gene>
    <name evidence="2" type="ORF">PLEPLA_LOCUS37634</name>
</gene>
<reference evidence="2" key="1">
    <citation type="submission" date="2020-03" db="EMBL/GenBank/DDBJ databases">
        <authorList>
            <person name="Weist P."/>
        </authorList>
    </citation>
    <scope>NUCLEOTIDE SEQUENCE</scope>
</reference>
<evidence type="ECO:0000313" key="2">
    <source>
        <dbReference type="EMBL" id="CAB1449948.1"/>
    </source>
</evidence>
<evidence type="ECO:0000313" key="3">
    <source>
        <dbReference type="Proteomes" id="UP001153269"/>
    </source>
</evidence>
<dbReference type="EMBL" id="CADEAL010004034">
    <property type="protein sequence ID" value="CAB1449948.1"/>
    <property type="molecule type" value="Genomic_DNA"/>
</dbReference>
<organism evidence="2 3">
    <name type="scientific">Pleuronectes platessa</name>
    <name type="common">European plaice</name>
    <dbReference type="NCBI Taxonomy" id="8262"/>
    <lineage>
        <taxon>Eukaryota</taxon>
        <taxon>Metazoa</taxon>
        <taxon>Chordata</taxon>
        <taxon>Craniata</taxon>
        <taxon>Vertebrata</taxon>
        <taxon>Euteleostomi</taxon>
        <taxon>Actinopterygii</taxon>
        <taxon>Neopterygii</taxon>
        <taxon>Teleostei</taxon>
        <taxon>Neoteleostei</taxon>
        <taxon>Acanthomorphata</taxon>
        <taxon>Carangaria</taxon>
        <taxon>Pleuronectiformes</taxon>
        <taxon>Pleuronectoidei</taxon>
        <taxon>Pleuronectidae</taxon>
        <taxon>Pleuronectes</taxon>
    </lineage>
</organism>
<sequence>MALQPVEQIPLTGLCHSDQVAGLHHTAVVIMRRMKELAPQPLPGAGESGRRRDAAPRVPDSKAELKRRFLVRLEKVGTEMISPVHVVRIRAEDELPQWMTGSSKKQGPHFLLSQFRQHRRYQGPAHLQRHVWSLCHLETVLASSPLNDFPLPQEDDENYLRELKGTHAHPLLTCLQNPPVNWTCNMVRGAGCKQGYMQECVESVPEKQSYISTAGSSHTGGVVRQPETHFLAPSHTRCHSKRLHRQVMEDTLHAMRHTSPEISPAVLLMCESQTEETAQTEFCGNPPNKNMLERAESSDSKRPDRALDNN</sequence>
<feature type="compositionally biased region" description="Basic and acidic residues" evidence="1">
    <location>
        <begin position="48"/>
        <end position="60"/>
    </location>
</feature>
<comment type="caution">
    <text evidence="2">The sequence shown here is derived from an EMBL/GenBank/DDBJ whole genome shotgun (WGS) entry which is preliminary data.</text>
</comment>
<dbReference type="AlphaFoldDB" id="A0A9N7VIL4"/>
<feature type="compositionally biased region" description="Basic and acidic residues" evidence="1">
    <location>
        <begin position="291"/>
        <end position="310"/>
    </location>
</feature>
<dbReference type="Proteomes" id="UP001153269">
    <property type="component" value="Unassembled WGS sequence"/>
</dbReference>
<proteinExistence type="predicted"/>
<protein>
    <submittedName>
        <fullName evidence="2">Uncharacterized protein</fullName>
    </submittedName>
</protein>
<feature type="region of interest" description="Disordered" evidence="1">
    <location>
        <begin position="39"/>
        <end position="60"/>
    </location>
</feature>
<name>A0A9N7VIL4_PLEPL</name>
<keyword evidence="3" id="KW-1185">Reference proteome</keyword>
<accession>A0A9N7VIL4</accession>